<dbReference type="PANTHER" id="PTHR19446">
    <property type="entry name" value="REVERSE TRANSCRIPTASES"/>
    <property type="match status" value="1"/>
</dbReference>
<reference evidence="1" key="1">
    <citation type="journal article" date="2023" name="Mol. Biol. Evol.">
        <title>Third-Generation Sequencing Reveals the Adaptive Role of the Epigenome in Three Deep-Sea Polychaetes.</title>
        <authorList>
            <person name="Perez M."/>
            <person name="Aroh O."/>
            <person name="Sun Y."/>
            <person name="Lan Y."/>
            <person name="Juniper S.K."/>
            <person name="Young C.R."/>
            <person name="Angers B."/>
            <person name="Qian P.Y."/>
        </authorList>
    </citation>
    <scope>NUCLEOTIDE SEQUENCE</scope>
    <source>
        <strain evidence="1">P08H-3</strain>
    </source>
</reference>
<evidence type="ECO:0000313" key="1">
    <source>
        <dbReference type="EMBL" id="KAK2170165.1"/>
    </source>
</evidence>
<dbReference type="InterPro" id="IPR043502">
    <property type="entry name" value="DNA/RNA_pol_sf"/>
</dbReference>
<proteinExistence type="predicted"/>
<keyword evidence="2" id="KW-1185">Reference proteome</keyword>
<name>A0AAD9KFJ5_9ANNE</name>
<gene>
    <name evidence="1" type="ORF">LSH36_4g18003</name>
</gene>
<sequence length="237" mass="26972">MPYSKTLQTLTPDISSNLDIDIHLDNILEAVQLAAYLSVPKPNENKYNRRTNFLPPEEEFDTLAKYFATRAVSHTQPLMIQQELRERHEECSLALQEAIQKESSTDRPFSRYELNNALKAVRITTPGKDTFSNECFINVPQNFLEILFGLYNSSWQQGSLSTKWKQAKVIPITKSGGLSYRPISLLQNISKIMEKRIANRLTWLLPAHQSIFGFVRGKSTTDAIAQLIGDITNGRKI</sequence>
<evidence type="ECO:0008006" key="3">
    <source>
        <dbReference type="Google" id="ProtNLM"/>
    </source>
</evidence>
<organism evidence="1 2">
    <name type="scientific">Paralvinella palmiformis</name>
    <dbReference type="NCBI Taxonomy" id="53620"/>
    <lineage>
        <taxon>Eukaryota</taxon>
        <taxon>Metazoa</taxon>
        <taxon>Spiralia</taxon>
        <taxon>Lophotrochozoa</taxon>
        <taxon>Annelida</taxon>
        <taxon>Polychaeta</taxon>
        <taxon>Sedentaria</taxon>
        <taxon>Canalipalpata</taxon>
        <taxon>Terebellida</taxon>
        <taxon>Terebelliformia</taxon>
        <taxon>Alvinellidae</taxon>
        <taxon>Paralvinella</taxon>
    </lineage>
</organism>
<dbReference type="SUPFAM" id="SSF56672">
    <property type="entry name" value="DNA/RNA polymerases"/>
    <property type="match status" value="1"/>
</dbReference>
<dbReference type="EMBL" id="JAODUP010000004">
    <property type="protein sequence ID" value="KAK2170165.1"/>
    <property type="molecule type" value="Genomic_DNA"/>
</dbReference>
<protein>
    <recommendedName>
        <fullName evidence="3">Reverse transcriptase domain-containing protein</fullName>
    </recommendedName>
</protein>
<evidence type="ECO:0000313" key="2">
    <source>
        <dbReference type="Proteomes" id="UP001208570"/>
    </source>
</evidence>
<accession>A0AAD9KFJ5</accession>
<dbReference type="AlphaFoldDB" id="A0AAD9KFJ5"/>
<dbReference type="Proteomes" id="UP001208570">
    <property type="component" value="Unassembled WGS sequence"/>
</dbReference>
<comment type="caution">
    <text evidence="1">The sequence shown here is derived from an EMBL/GenBank/DDBJ whole genome shotgun (WGS) entry which is preliminary data.</text>
</comment>